<dbReference type="GO" id="GO:0016740">
    <property type="term" value="F:transferase activity"/>
    <property type="evidence" value="ECO:0007669"/>
    <property type="project" value="UniProtKB-KW"/>
</dbReference>
<comment type="caution">
    <text evidence="3">The sequence shown here is derived from an EMBL/GenBank/DDBJ whole genome shotgun (WGS) entry which is preliminary data.</text>
</comment>
<protein>
    <submittedName>
        <fullName evidence="3">Glycosyl transferase family 90-domain-containing protein</fullName>
    </submittedName>
</protein>
<accession>A0A1Y2EVT1</accession>
<dbReference type="SMART" id="SM00672">
    <property type="entry name" value="CAP10"/>
    <property type="match status" value="1"/>
</dbReference>
<dbReference type="AlphaFoldDB" id="A0A1Y2EVT1"/>
<feature type="domain" description="Glycosyl transferase CAP10" evidence="2">
    <location>
        <begin position="215"/>
        <end position="453"/>
    </location>
</feature>
<dbReference type="EMBL" id="MCGR01000037">
    <property type="protein sequence ID" value="ORY75703.1"/>
    <property type="molecule type" value="Genomic_DNA"/>
</dbReference>
<proteinExistence type="predicted"/>
<sequence>MHNRFKSITQFAQWLSPKVDNYAFVPLTSSQTNSPDLLGGNAFAPSKPPLSRRFGTPPLLTVWLWLSPSLVVVLALALIFRPAVKDDGVLNPYICKPKAQASTLAMMCEEDPKTADWTMKADTYELGLDRHLTHKQCDNIFPGLYLEADRARDYWKARGGITTADLDAAEEKGQARAMIIDNRLYVKSYSDEQQGTRTKATLAGIHEALIGSLEPVPDVEFVIMTGDTGLVSGAPWVLGRKEDEETLTLMPDYGFWSWPEPGVGSFLEVQDKTKLYEANLTWKQKIPKLFWRGAMMVDIRKELWEVAKDYAWGEVSDLDWLDKDAMQAALLTPEEHCQYKFLGHVEGWAYSGRLKYLQQCRSVVVAHKMKYLQHFHHLFNSDPKSPDQNIVISPGRNFDELPATMEALLKDDARAEKIADNSYNFYRHWLSPASVDCYWRRLIQRWAEVQNFEPVLTRNSTSYESFILLGKTHWIPY</sequence>
<organism evidence="3 4">
    <name type="scientific">Leucosporidium creatinivorum</name>
    <dbReference type="NCBI Taxonomy" id="106004"/>
    <lineage>
        <taxon>Eukaryota</taxon>
        <taxon>Fungi</taxon>
        <taxon>Dikarya</taxon>
        <taxon>Basidiomycota</taxon>
        <taxon>Pucciniomycotina</taxon>
        <taxon>Microbotryomycetes</taxon>
        <taxon>Leucosporidiales</taxon>
        <taxon>Leucosporidium</taxon>
    </lineage>
</organism>
<dbReference type="PANTHER" id="PTHR12203">
    <property type="entry name" value="KDEL LYS-ASP-GLU-LEU CONTAINING - RELATED"/>
    <property type="match status" value="1"/>
</dbReference>
<evidence type="ECO:0000256" key="1">
    <source>
        <dbReference type="SAM" id="Phobius"/>
    </source>
</evidence>
<name>A0A1Y2EVT1_9BASI</name>
<keyword evidence="1" id="KW-0812">Transmembrane</keyword>
<feature type="transmembrane region" description="Helical" evidence="1">
    <location>
        <begin position="59"/>
        <end position="80"/>
    </location>
</feature>
<gene>
    <name evidence="3" type="ORF">BCR35DRAFT_306236</name>
</gene>
<dbReference type="InterPro" id="IPR006598">
    <property type="entry name" value="CAP10"/>
</dbReference>
<reference evidence="3 4" key="1">
    <citation type="submission" date="2016-07" db="EMBL/GenBank/DDBJ databases">
        <title>Pervasive Adenine N6-methylation of Active Genes in Fungi.</title>
        <authorList>
            <consortium name="DOE Joint Genome Institute"/>
            <person name="Mondo S.J."/>
            <person name="Dannebaum R.O."/>
            <person name="Kuo R.C."/>
            <person name="Labutti K."/>
            <person name="Haridas S."/>
            <person name="Kuo A."/>
            <person name="Salamov A."/>
            <person name="Ahrendt S.R."/>
            <person name="Lipzen A."/>
            <person name="Sullivan W."/>
            <person name="Andreopoulos W.B."/>
            <person name="Clum A."/>
            <person name="Lindquist E."/>
            <person name="Daum C."/>
            <person name="Ramamoorthy G.K."/>
            <person name="Gryganskyi A."/>
            <person name="Culley D."/>
            <person name="Magnuson J.K."/>
            <person name="James T.Y."/>
            <person name="O'Malley M.A."/>
            <person name="Stajich J.E."/>
            <person name="Spatafora J.W."/>
            <person name="Visel A."/>
            <person name="Grigoriev I.V."/>
        </authorList>
    </citation>
    <scope>NUCLEOTIDE SEQUENCE [LARGE SCALE GENOMIC DNA]</scope>
    <source>
        <strain evidence="3 4">62-1032</strain>
    </source>
</reference>
<dbReference type="InterPro" id="IPR051091">
    <property type="entry name" value="O-Glucosyltr/Glycosyltrsf_90"/>
</dbReference>
<dbReference type="OrthoDB" id="202415at2759"/>
<dbReference type="PANTHER" id="PTHR12203:SF107">
    <property type="entry name" value="GLYCOSYL TRANSFERASE CAP10 DOMAIN-CONTAINING PROTEIN"/>
    <property type="match status" value="1"/>
</dbReference>
<evidence type="ECO:0000259" key="2">
    <source>
        <dbReference type="SMART" id="SM00672"/>
    </source>
</evidence>
<keyword evidence="4" id="KW-1185">Reference proteome</keyword>
<evidence type="ECO:0000313" key="3">
    <source>
        <dbReference type="EMBL" id="ORY75703.1"/>
    </source>
</evidence>
<dbReference type="Proteomes" id="UP000193467">
    <property type="component" value="Unassembled WGS sequence"/>
</dbReference>
<dbReference type="Pfam" id="PF05686">
    <property type="entry name" value="Glyco_transf_90"/>
    <property type="match status" value="1"/>
</dbReference>
<keyword evidence="1" id="KW-0472">Membrane</keyword>
<evidence type="ECO:0000313" key="4">
    <source>
        <dbReference type="Proteomes" id="UP000193467"/>
    </source>
</evidence>
<keyword evidence="3" id="KW-0808">Transferase</keyword>
<keyword evidence="1" id="KW-1133">Transmembrane helix</keyword>
<dbReference type="InParanoid" id="A0A1Y2EVT1"/>